<feature type="region of interest" description="Disordered" evidence="3">
    <location>
        <begin position="1"/>
        <end position="64"/>
    </location>
</feature>
<feature type="compositionally biased region" description="Polar residues" evidence="3">
    <location>
        <begin position="1051"/>
        <end position="1072"/>
    </location>
</feature>
<feature type="compositionally biased region" description="Basic residues" evidence="3">
    <location>
        <begin position="269"/>
        <end position="279"/>
    </location>
</feature>
<dbReference type="Pfam" id="PF00621">
    <property type="entry name" value="RhoGEF"/>
    <property type="match status" value="1"/>
</dbReference>
<dbReference type="InterPro" id="IPR051092">
    <property type="entry name" value="FYVE_RhoGEF_PH"/>
</dbReference>
<protein>
    <recommendedName>
        <fullName evidence="4">DH domain-containing protein</fullName>
    </recommendedName>
</protein>
<dbReference type="Gene3D" id="1.20.900.10">
    <property type="entry name" value="Dbl homology (DH) domain"/>
    <property type="match status" value="2"/>
</dbReference>
<feature type="domain" description="DH" evidence="4">
    <location>
        <begin position="1087"/>
        <end position="1417"/>
    </location>
</feature>
<dbReference type="PROSITE" id="PS50010">
    <property type="entry name" value="DH_2"/>
    <property type="match status" value="1"/>
</dbReference>
<feature type="region of interest" description="Disordered" evidence="3">
    <location>
        <begin position="692"/>
        <end position="807"/>
    </location>
</feature>
<name>A0A9W8AZL1_9FUNG</name>
<dbReference type="SUPFAM" id="SSF52058">
    <property type="entry name" value="L domain-like"/>
    <property type="match status" value="1"/>
</dbReference>
<evidence type="ECO:0000313" key="6">
    <source>
        <dbReference type="Proteomes" id="UP001151582"/>
    </source>
</evidence>
<feature type="compositionally biased region" description="Low complexity" evidence="3">
    <location>
        <begin position="829"/>
        <end position="844"/>
    </location>
</feature>
<dbReference type="Pfam" id="PF13855">
    <property type="entry name" value="LRR_8"/>
    <property type="match status" value="2"/>
</dbReference>
<feature type="region of interest" description="Disordered" evidence="3">
    <location>
        <begin position="243"/>
        <end position="507"/>
    </location>
</feature>
<dbReference type="InterPro" id="IPR001611">
    <property type="entry name" value="Leu-rich_rpt"/>
</dbReference>
<feature type="compositionally biased region" description="Pro residues" evidence="3">
    <location>
        <begin position="382"/>
        <end position="394"/>
    </location>
</feature>
<feature type="compositionally biased region" description="Basic and acidic residues" evidence="3">
    <location>
        <begin position="460"/>
        <end position="471"/>
    </location>
</feature>
<dbReference type="PANTHER" id="PTHR12673">
    <property type="entry name" value="FACIOGENITAL DYSPLASIA PROTEIN"/>
    <property type="match status" value="1"/>
</dbReference>
<evidence type="ECO:0000256" key="2">
    <source>
        <dbReference type="ARBA" id="ARBA00022737"/>
    </source>
</evidence>
<evidence type="ECO:0000259" key="4">
    <source>
        <dbReference type="PROSITE" id="PS50010"/>
    </source>
</evidence>
<feature type="region of interest" description="Disordered" evidence="3">
    <location>
        <begin position="1051"/>
        <end position="1086"/>
    </location>
</feature>
<dbReference type="Proteomes" id="UP001151582">
    <property type="component" value="Unassembled WGS sequence"/>
</dbReference>
<feature type="compositionally biased region" description="Low complexity" evidence="3">
    <location>
        <begin position="359"/>
        <end position="381"/>
    </location>
</feature>
<feature type="region of interest" description="Disordered" evidence="3">
    <location>
        <begin position="1163"/>
        <end position="1189"/>
    </location>
</feature>
<feature type="compositionally biased region" description="Polar residues" evidence="3">
    <location>
        <begin position="747"/>
        <end position="764"/>
    </location>
</feature>
<dbReference type="GO" id="GO:0005737">
    <property type="term" value="C:cytoplasm"/>
    <property type="evidence" value="ECO:0007669"/>
    <property type="project" value="TreeGrafter"/>
</dbReference>
<dbReference type="EMBL" id="JANBQB010000364">
    <property type="protein sequence ID" value="KAJ1977238.1"/>
    <property type="molecule type" value="Genomic_DNA"/>
</dbReference>
<feature type="compositionally biased region" description="Polar residues" evidence="3">
    <location>
        <begin position="395"/>
        <end position="407"/>
    </location>
</feature>
<dbReference type="Gene3D" id="2.30.29.30">
    <property type="entry name" value="Pleckstrin-homology domain (PH domain)/Phosphotyrosine-binding domain (PTB)"/>
    <property type="match status" value="1"/>
</dbReference>
<feature type="compositionally biased region" description="Polar residues" evidence="3">
    <location>
        <begin position="782"/>
        <end position="791"/>
    </location>
</feature>
<evidence type="ECO:0000256" key="1">
    <source>
        <dbReference type="ARBA" id="ARBA00022614"/>
    </source>
</evidence>
<feature type="compositionally biased region" description="Polar residues" evidence="3">
    <location>
        <begin position="1163"/>
        <end position="1179"/>
    </location>
</feature>
<sequence>MAPLPASTRPHPREVPSRPTPHCLAIAHDRSPTNAGQPPAPQSADSDSDVVTTSPDPSTTTTDYGEELVVPPFMYLDLSNQHLDDLPLPHCHYQALNLSSNGLSHVPRSLFRHYATIRILVLSFNHLTDLPLDLVTLHSLTELYLNNNQLVHVPRCLGELRHLEVLDLSCNRLQALNYCLTRLQALRELDVSHNQLQEIPSYLGLLFKSLKTLGVSDNPLTKDASESLQPLILDAPMRPYARISHLHPSPGEPGALHATRLAPPSNRTKVPHHGARIPRKALQNPLSYDLAPRSDGTTASTESSRCPESVAAKPRAAKFARNPFSIFKPMKRSPSGSKRLHRHPKPNMVSLAPSLASSTPDGPLTPPATATPDTPTLTTRWPPQPPITPEPLGPTSPQTSWATTQACHQRHPTVPPTDAAPLFSDPGASEPATELATLSPDLATETTWPHSPHPSPPASSRKDYAMPERPRSSRRRASFSAVVGHKSPGASFWQTSSGESLSTPTSPELSVVASHHCLRPSLDRSQPTLLKKALINDHSHLHSSSSPSLPTADLDKPRSNRRWYSFWSAKHRSHREQRSAPTSPIEPSRPKQRSSSRHHKSTRPQLPYSQLTSTTETVEASPRSDYYSATSAASTQLQRASSARQMASVQSAPSSPTAQSGGSSQWEEVFFTPVSQTHHHSSYFPLTFPRATARAGGRTNRTTTPRSGLYASPPLSPLAHKTRVLDTPQQWSTKPEQDDQPTVEAHTPTSSLHSPSIRSTTGAASESRDSLPRVLDDPSALMASSASQVTPNDKLAVEGSQPTNQHRQISPLALASTGNSKVLNLAVGTSSTPSSSPAPKARATGIHHKPQLSVSSTASSHSEASAGMHSGASQLSVETPCTESSGAHRPLGDRVSPPARLLQSAGLRLKPSRSDITNKQSADTMARQPTTLQRQLSHDHFPPTGADGSFSAEYHHSVTDGHPVALLATGAHNLDHHLNQPAAELSTILNLMRDKWDLDSRSSESDQLQWHVKHGPTRSGDQTTENKLAMHRQSADPFNALVQYPINDTSTLNSSRSITSKGKQSSTNSSLTDVAGSEPTKPIDPEKRRRIFQELINTERTYVDCLRRLVKIYIGPIDPAIAQQCQVSLASSPTVARDSTTSLLPNSSELSLLSGASHTSAKQSFSSQLSDNLTPTTPSDPYLVRAGTAGPIKGVDSELATAASARRSSSTAVPEGPATSTNGFLQQLSATAAQFKPPPLSAALSSTLMRPPRLTTDGFSDWQSTKYRHLLSGAEIRTLFGNADTLLMFHRDHLLTDLEACVTDPSHPVGKVFLRNAAFLRLYSVYVNNYDSATTKLDEWTKDRKKFAKYLQAAQSHPEHNQLNLLGYLLLPIQRVPRYEMLLRQLLQHTPLSHPDYSDLCKALAVVKERAGEINEKKRGYERSVRMVQIANYIHGSHRINLVQPHRRFIRRGMLFLDTAVTTTTKLHKYPLGVKTHKVGLNFYFFLFNDLLLQCTKSEHSGCHLLKTLQLQSRVAPAELMQDQTTLRLVDETGIYYLRAKPGEAERWVSALNNRFTI</sequence>
<dbReference type="SMART" id="SM00325">
    <property type="entry name" value="RhoGEF"/>
    <property type="match status" value="1"/>
</dbReference>
<keyword evidence="2" id="KW-0677">Repeat</keyword>
<gene>
    <name evidence="5" type="ORF">H4R34_003659</name>
</gene>
<dbReference type="GO" id="GO:0005085">
    <property type="term" value="F:guanyl-nucleotide exchange factor activity"/>
    <property type="evidence" value="ECO:0007669"/>
    <property type="project" value="InterPro"/>
</dbReference>
<comment type="caution">
    <text evidence="5">The sequence shown here is derived from an EMBL/GenBank/DDBJ whole genome shotgun (WGS) entry which is preliminary data.</text>
</comment>
<feature type="region of interest" description="Disordered" evidence="3">
    <location>
        <begin position="1003"/>
        <end position="1024"/>
    </location>
</feature>
<dbReference type="SMART" id="SM00364">
    <property type="entry name" value="LRR_BAC"/>
    <property type="match status" value="3"/>
</dbReference>
<dbReference type="Gene3D" id="3.80.10.10">
    <property type="entry name" value="Ribonuclease Inhibitor"/>
    <property type="match status" value="1"/>
</dbReference>
<reference evidence="5" key="1">
    <citation type="submission" date="2022-07" db="EMBL/GenBank/DDBJ databases">
        <title>Phylogenomic reconstructions and comparative analyses of Kickxellomycotina fungi.</title>
        <authorList>
            <person name="Reynolds N.K."/>
            <person name="Stajich J.E."/>
            <person name="Barry K."/>
            <person name="Grigoriev I.V."/>
            <person name="Crous P."/>
            <person name="Smith M.E."/>
        </authorList>
    </citation>
    <scope>NUCLEOTIDE SEQUENCE</scope>
    <source>
        <strain evidence="5">RSA 567</strain>
    </source>
</reference>
<dbReference type="CDD" id="cd00160">
    <property type="entry name" value="RhoGEF"/>
    <property type="match status" value="1"/>
</dbReference>
<dbReference type="InterPro" id="IPR035899">
    <property type="entry name" value="DBL_dom_sf"/>
</dbReference>
<dbReference type="PANTHER" id="PTHR12673:SF270">
    <property type="entry name" value="FYVE-TYPE DOMAIN-CONTAINING PROTEIN"/>
    <property type="match status" value="1"/>
</dbReference>
<feature type="region of interest" description="Disordered" evidence="3">
    <location>
        <begin position="826"/>
        <end position="955"/>
    </location>
</feature>
<proteinExistence type="predicted"/>
<keyword evidence="1" id="KW-0433">Leucine-rich repeat</keyword>
<feature type="compositionally biased region" description="Basic residues" evidence="3">
    <location>
        <begin position="590"/>
        <end position="602"/>
    </location>
</feature>
<feature type="compositionally biased region" description="Polar residues" evidence="3">
    <location>
        <begin position="914"/>
        <end position="935"/>
    </location>
</feature>
<dbReference type="SUPFAM" id="SSF48065">
    <property type="entry name" value="DBL homology domain (DH-domain)"/>
    <property type="match status" value="1"/>
</dbReference>
<feature type="compositionally biased region" description="Basic and acidic residues" evidence="3">
    <location>
        <begin position="766"/>
        <end position="776"/>
    </location>
</feature>
<organism evidence="5 6">
    <name type="scientific">Dimargaris verticillata</name>
    <dbReference type="NCBI Taxonomy" id="2761393"/>
    <lineage>
        <taxon>Eukaryota</taxon>
        <taxon>Fungi</taxon>
        <taxon>Fungi incertae sedis</taxon>
        <taxon>Zoopagomycota</taxon>
        <taxon>Kickxellomycotina</taxon>
        <taxon>Dimargaritomycetes</taxon>
        <taxon>Dimargaritales</taxon>
        <taxon>Dimargaritaceae</taxon>
        <taxon>Dimargaris</taxon>
    </lineage>
</organism>
<dbReference type="PROSITE" id="PS51450">
    <property type="entry name" value="LRR"/>
    <property type="match status" value="1"/>
</dbReference>
<feature type="compositionally biased region" description="Low complexity" evidence="3">
    <location>
        <begin position="692"/>
        <end position="706"/>
    </location>
</feature>
<dbReference type="SMART" id="SM00369">
    <property type="entry name" value="LRR_TYP"/>
    <property type="match status" value="4"/>
</dbReference>
<feature type="compositionally biased region" description="Polar residues" evidence="3">
    <location>
        <begin position="492"/>
        <end position="507"/>
    </location>
</feature>
<feature type="compositionally biased region" description="Polar residues" evidence="3">
    <location>
        <begin position="871"/>
        <end position="885"/>
    </location>
</feature>
<dbReference type="SUPFAM" id="SSF50729">
    <property type="entry name" value="PH domain-like"/>
    <property type="match status" value="1"/>
</dbReference>
<feature type="compositionally biased region" description="Low complexity" evidence="3">
    <location>
        <begin position="49"/>
        <end position="63"/>
    </location>
</feature>
<dbReference type="InterPro" id="IPR032675">
    <property type="entry name" value="LRR_dom_sf"/>
</dbReference>
<feature type="compositionally biased region" description="Polar residues" evidence="3">
    <location>
        <begin position="603"/>
        <end position="618"/>
    </location>
</feature>
<dbReference type="InterPro" id="IPR000219">
    <property type="entry name" value="DH_dom"/>
</dbReference>
<dbReference type="InterPro" id="IPR011993">
    <property type="entry name" value="PH-like_dom_sf"/>
</dbReference>
<evidence type="ECO:0000313" key="5">
    <source>
        <dbReference type="EMBL" id="KAJ1977238.1"/>
    </source>
</evidence>
<accession>A0A9W8AZL1</accession>
<feature type="compositionally biased region" description="Low complexity" evidence="3">
    <location>
        <begin position="853"/>
        <end position="866"/>
    </location>
</feature>
<evidence type="ECO:0000256" key="3">
    <source>
        <dbReference type="SAM" id="MobiDB-lite"/>
    </source>
</evidence>
<dbReference type="InterPro" id="IPR003591">
    <property type="entry name" value="Leu-rich_rpt_typical-subtyp"/>
</dbReference>
<feature type="region of interest" description="Disordered" evidence="3">
    <location>
        <begin position="570"/>
        <end position="664"/>
    </location>
</feature>
<feature type="compositionally biased region" description="Low complexity" evidence="3">
    <location>
        <begin position="628"/>
        <end position="645"/>
    </location>
</feature>
<keyword evidence="6" id="KW-1185">Reference proteome</keyword>
<dbReference type="OrthoDB" id="660555at2759"/>
<feature type="compositionally biased region" description="Polar residues" evidence="3">
    <location>
        <begin position="647"/>
        <end position="664"/>
    </location>
</feature>
<feature type="compositionally biased region" description="Polar residues" evidence="3">
    <location>
        <begin position="295"/>
        <end position="306"/>
    </location>
</feature>